<dbReference type="PANTHER" id="PTHR45875">
    <property type="entry name" value="METHYLTRANSFERASE N6AMT1"/>
    <property type="match status" value="1"/>
</dbReference>
<dbReference type="eggNOG" id="COG2890">
    <property type="taxonomic scope" value="Bacteria"/>
</dbReference>
<keyword evidence="3 7" id="KW-0808">Transferase</keyword>
<dbReference type="RefSeq" id="WP_010850297.1">
    <property type="nucleotide sequence ID" value="NZ_HF570956.1"/>
</dbReference>
<dbReference type="Gene3D" id="3.40.50.150">
    <property type="entry name" value="Vaccinia Virus protein VP39"/>
    <property type="match status" value="1"/>
</dbReference>
<protein>
    <submittedName>
        <fullName evidence="7">Putative transferase</fullName>
    </submittedName>
</protein>
<dbReference type="PROSITE" id="PS00092">
    <property type="entry name" value="N6_MTASE"/>
    <property type="match status" value="1"/>
</dbReference>
<dbReference type="GO" id="GO:0032259">
    <property type="term" value="P:methylation"/>
    <property type="evidence" value="ECO:0007669"/>
    <property type="project" value="UniProtKB-KW"/>
</dbReference>
<dbReference type="STRING" id="1193181.BN10_580013"/>
<accession>N0E0F0</accession>
<proteinExistence type="inferred from homology"/>
<keyword evidence="8" id="KW-1185">Reference proteome</keyword>
<dbReference type="SUPFAM" id="SSF53335">
    <property type="entry name" value="S-adenosyl-L-methionine-dependent methyltransferases"/>
    <property type="match status" value="1"/>
</dbReference>
<dbReference type="AlphaFoldDB" id="N0E0F0"/>
<evidence type="ECO:0000256" key="1">
    <source>
        <dbReference type="ARBA" id="ARBA00006149"/>
    </source>
</evidence>
<evidence type="ECO:0000313" key="7">
    <source>
        <dbReference type="EMBL" id="CCH70448.1"/>
    </source>
</evidence>
<keyword evidence="4" id="KW-0949">S-adenosyl-L-methionine</keyword>
<dbReference type="PANTHER" id="PTHR45875:SF1">
    <property type="entry name" value="METHYLTRANSFERASE N6AMT1"/>
    <property type="match status" value="1"/>
</dbReference>
<evidence type="ECO:0000256" key="4">
    <source>
        <dbReference type="ARBA" id="ARBA00022691"/>
    </source>
</evidence>
<dbReference type="InterPro" id="IPR002052">
    <property type="entry name" value="DNA_methylase_N6_adenine_CS"/>
</dbReference>
<organism evidence="7 8">
    <name type="scientific">Phycicoccus elongatus Lp2</name>
    <dbReference type="NCBI Taxonomy" id="1193181"/>
    <lineage>
        <taxon>Bacteria</taxon>
        <taxon>Bacillati</taxon>
        <taxon>Actinomycetota</taxon>
        <taxon>Actinomycetes</taxon>
        <taxon>Micrococcales</taxon>
        <taxon>Intrasporangiaceae</taxon>
        <taxon>Phycicoccus</taxon>
    </lineage>
</organism>
<dbReference type="GO" id="GO:0003676">
    <property type="term" value="F:nucleic acid binding"/>
    <property type="evidence" value="ECO:0007669"/>
    <property type="project" value="InterPro"/>
</dbReference>
<name>N0E0F0_9MICO</name>
<dbReference type="InterPro" id="IPR055487">
    <property type="entry name" value="DUF7059"/>
</dbReference>
<evidence type="ECO:0000256" key="3">
    <source>
        <dbReference type="ARBA" id="ARBA00022679"/>
    </source>
</evidence>
<dbReference type="GO" id="GO:0008170">
    <property type="term" value="F:N-methyltransferase activity"/>
    <property type="evidence" value="ECO:0007669"/>
    <property type="project" value="UniProtKB-ARBA"/>
</dbReference>
<dbReference type="Pfam" id="PF23186">
    <property type="entry name" value="DUF7059"/>
    <property type="match status" value="1"/>
</dbReference>
<dbReference type="CDD" id="cd02440">
    <property type="entry name" value="AdoMet_MTases"/>
    <property type="match status" value="1"/>
</dbReference>
<feature type="domain" description="DUF7059" evidence="6">
    <location>
        <begin position="22"/>
        <end position="106"/>
    </location>
</feature>
<evidence type="ECO:0000259" key="5">
    <source>
        <dbReference type="Pfam" id="PF05175"/>
    </source>
</evidence>
<comment type="caution">
    <text evidence="7">The sequence shown here is derived from an EMBL/GenBank/DDBJ whole genome shotgun (WGS) entry which is preliminary data.</text>
</comment>
<dbReference type="GO" id="GO:0008276">
    <property type="term" value="F:protein methyltransferase activity"/>
    <property type="evidence" value="ECO:0007669"/>
    <property type="project" value="TreeGrafter"/>
</dbReference>
<feature type="domain" description="Methyltransferase small" evidence="5">
    <location>
        <begin position="146"/>
        <end position="233"/>
    </location>
</feature>
<dbReference type="GO" id="GO:0008757">
    <property type="term" value="F:S-adenosylmethionine-dependent methyltransferase activity"/>
    <property type="evidence" value="ECO:0007669"/>
    <property type="project" value="TreeGrafter"/>
</dbReference>
<dbReference type="OrthoDB" id="129465at2"/>
<gene>
    <name evidence="7" type="ORF">BN10_580013</name>
</gene>
<dbReference type="Pfam" id="PF05175">
    <property type="entry name" value="MTS"/>
    <property type="match status" value="1"/>
</dbReference>
<keyword evidence="2" id="KW-0489">Methyltransferase</keyword>
<sequence>MSTTTPRVDDALVPALRADLLSAGFTVAGVSDLLGPMALGALDREQSLPAQRVTADDDSRCSTLIRLFTLGDPVDARDVATALPTLGVDGALALGLVAAEGDAIVALADVRPYATDGVDHWVASDLAELATGRPLSPDHVLGIGGASATLASWTPRPQVARALDVGTGCGIQALHLATHADEVVVTDLSERALAYAAFNAALNSVDWQIRGGSMLEPAAGEQFSLIVSNPPFVITPRSGDVPLFEYRDGGASGDAIVADLVRSIGAHLEPGGIAQFLGNWEVRAGSTWQDQVGGWLVGTGLDAWVIQREVQDPAEYAETWARDGGHHAGTADFDRMYAAWLDDFASREVEAIGFGVITLARPMTDRQAFVDLVEVRHPVDAPMGPTILAGLFARTWLAEHSDDDVLDTTWVMAGDVHEERHTLPGAADPSRIRLHQGGGLRRTVDLTTVTAAYASVCDGELSARVAAAAIAGVLGVEAEAVREEVVAFVRDVARDGLLVSASSVAMTTDNADTNRL</sequence>
<dbReference type="EMBL" id="CAIZ01000128">
    <property type="protein sequence ID" value="CCH70448.1"/>
    <property type="molecule type" value="Genomic_DNA"/>
</dbReference>
<dbReference type="GO" id="GO:0035657">
    <property type="term" value="C:eRF1 methyltransferase complex"/>
    <property type="evidence" value="ECO:0007669"/>
    <property type="project" value="TreeGrafter"/>
</dbReference>
<evidence type="ECO:0000256" key="2">
    <source>
        <dbReference type="ARBA" id="ARBA00022603"/>
    </source>
</evidence>
<dbReference type="InterPro" id="IPR029063">
    <property type="entry name" value="SAM-dependent_MTases_sf"/>
</dbReference>
<dbReference type="HOGENOM" id="CLU_022532_0_0_11"/>
<dbReference type="InterPro" id="IPR052190">
    <property type="entry name" value="Euk-Arch_PrmC-MTase"/>
</dbReference>
<evidence type="ECO:0000313" key="8">
    <source>
        <dbReference type="Proteomes" id="UP000013167"/>
    </source>
</evidence>
<comment type="similarity">
    <text evidence="1">Belongs to the eukaryotic/archaeal PrmC-related family.</text>
</comment>
<dbReference type="Proteomes" id="UP000013167">
    <property type="component" value="Unassembled WGS sequence"/>
</dbReference>
<evidence type="ECO:0000259" key="6">
    <source>
        <dbReference type="Pfam" id="PF23186"/>
    </source>
</evidence>
<reference evidence="7 8" key="1">
    <citation type="journal article" date="2013" name="ISME J.">
        <title>A metabolic model for members of the genus Tetrasphaera involved in enhanced biological phosphorus removal.</title>
        <authorList>
            <person name="Kristiansen R."/>
            <person name="Nguyen H.T.T."/>
            <person name="Saunders A.M."/>
            <person name="Nielsen J.L."/>
            <person name="Wimmer R."/>
            <person name="Le V.Q."/>
            <person name="McIlroy S.J."/>
            <person name="Petrovski S."/>
            <person name="Seviour R.J."/>
            <person name="Calteau A."/>
            <person name="Nielsen K.L."/>
            <person name="Nielsen P.H."/>
        </authorList>
    </citation>
    <scope>NUCLEOTIDE SEQUENCE [LARGE SCALE GENOMIC DNA]</scope>
    <source>
        <strain evidence="7 8">Lp2</strain>
    </source>
</reference>
<dbReference type="InterPro" id="IPR007848">
    <property type="entry name" value="Small_mtfrase_dom"/>
</dbReference>